<evidence type="ECO:0000313" key="3">
    <source>
        <dbReference type="EMBL" id="SEJ18262.1"/>
    </source>
</evidence>
<evidence type="ECO:0000313" key="4">
    <source>
        <dbReference type="Proteomes" id="UP000198888"/>
    </source>
</evidence>
<dbReference type="GeneID" id="35002813"/>
<dbReference type="KEGG" id="hae:halTADL_2035"/>
<accession>A0A2H4Q333</accession>
<dbReference type="InterPro" id="IPR036162">
    <property type="entry name" value="Resolvase-like_N_sf"/>
</dbReference>
<keyword evidence="4" id="KW-1185">Reference proteome</keyword>
<dbReference type="AlphaFoldDB" id="A0A1H6X0J8"/>
<evidence type="ECO:0000259" key="2">
    <source>
        <dbReference type="PROSITE" id="PS51736"/>
    </source>
</evidence>
<dbReference type="PROSITE" id="PS51736">
    <property type="entry name" value="RECOMBINASES_3"/>
    <property type="match status" value="1"/>
</dbReference>
<dbReference type="Proteomes" id="UP000198888">
    <property type="component" value="Unassembled WGS sequence"/>
</dbReference>
<reference evidence="3 4" key="1">
    <citation type="submission" date="2016-10" db="EMBL/GenBank/DDBJ databases">
        <authorList>
            <person name="de Groot N.N."/>
        </authorList>
    </citation>
    <scope>NUCLEOTIDE SEQUENCE [LARGE SCALE GENOMIC DNA]</scope>
    <source>
        <strain evidence="3 4">DSM 22187</strain>
    </source>
</reference>
<dbReference type="Gene3D" id="3.90.1750.20">
    <property type="entry name" value="Putative Large Serine Recombinase, Chain B, Domain 2"/>
    <property type="match status" value="1"/>
</dbReference>
<feature type="domain" description="Resolvase/invertase-type recombinase catalytic" evidence="2">
    <location>
        <begin position="43"/>
        <end position="190"/>
    </location>
</feature>
<dbReference type="SMART" id="SM00857">
    <property type="entry name" value="Resolvase"/>
    <property type="match status" value="1"/>
</dbReference>
<dbReference type="PANTHER" id="PTHR30461:SF23">
    <property type="entry name" value="DNA RECOMBINASE-RELATED"/>
    <property type="match status" value="1"/>
</dbReference>
<organism evidence="3 4">
    <name type="scientific">Halohasta litchfieldiae</name>
    <dbReference type="NCBI Taxonomy" id="1073996"/>
    <lineage>
        <taxon>Archaea</taxon>
        <taxon>Methanobacteriati</taxon>
        <taxon>Methanobacteriota</taxon>
        <taxon>Stenosarchaea group</taxon>
        <taxon>Halobacteria</taxon>
        <taxon>Halobacteriales</taxon>
        <taxon>Haloferacaceae</taxon>
        <taxon>Halohasta</taxon>
    </lineage>
</organism>
<dbReference type="Pfam" id="PF00239">
    <property type="entry name" value="Resolvase"/>
    <property type="match status" value="1"/>
</dbReference>
<dbReference type="InterPro" id="IPR006119">
    <property type="entry name" value="Resolv_N"/>
</dbReference>
<name>A0A1H6X0J8_9EURY</name>
<gene>
    <name evidence="3" type="ORF">SAMN05444271_12840</name>
</gene>
<dbReference type="EMBL" id="FNYR01000028">
    <property type="protein sequence ID" value="SEJ18262.1"/>
    <property type="molecule type" value="Genomic_DNA"/>
</dbReference>
<dbReference type="GO" id="GO:0000150">
    <property type="term" value="F:DNA strand exchange activity"/>
    <property type="evidence" value="ECO:0007669"/>
    <property type="project" value="InterPro"/>
</dbReference>
<feature type="coiled-coil region" evidence="1">
    <location>
        <begin position="58"/>
        <end position="85"/>
    </location>
</feature>
<dbReference type="CDD" id="cd00338">
    <property type="entry name" value="Ser_Recombinase"/>
    <property type="match status" value="1"/>
</dbReference>
<sequence>MGPLVSSIAIVVCLVLIVSGDLGSETGVLTLSLLPPARFKESRWVVFARVSTTDQLDNTSLDKQLSSLNKRLEDLEGEIVRESARAESGAEMDRKSLEKILEMADDDEFDVLAVWKLDRLTRSDPWESIRYLSRLRDNGVVLYSDSHGFFDWEDRRDFEILVRELLFAREWYSRIKENAEDGQLKRLRQGKYPFGKPHFGYEKDDEDHLNLTERGQQIIPAIFEHYVESENRAETKRRIDRELANDEKITDSKIKTILESPLCIGQLTLRDRVVKTVPTLQCVPKQTYNEAQEIIEERRPDMPDAESIPGSIEQATMRFGPEFVGQLFDKFTAVCKECEGELTETGSTTLVRDTRLIEYDCEDCDFRGPLFSEREINKLDSTLPLGCPFCISVDAVTGEKDTSSALEYLYTCKHCGNQFAVNVPPNKYKRAFEQPDVAYRWNTNSSAGPDDDDKSCTAEETAFIWDITILSDGE</sequence>
<dbReference type="Gene3D" id="3.40.50.1390">
    <property type="entry name" value="Resolvase, N-terminal catalytic domain"/>
    <property type="match status" value="1"/>
</dbReference>
<dbReference type="GO" id="GO:0003677">
    <property type="term" value="F:DNA binding"/>
    <property type="evidence" value="ECO:0007669"/>
    <property type="project" value="InterPro"/>
</dbReference>
<evidence type="ECO:0000256" key="1">
    <source>
        <dbReference type="SAM" id="Coils"/>
    </source>
</evidence>
<proteinExistence type="predicted"/>
<dbReference type="STRING" id="1073996.SAMN05444271_12840"/>
<dbReference type="InterPro" id="IPR050639">
    <property type="entry name" value="SSR_resolvase"/>
</dbReference>
<dbReference type="RefSeq" id="WP_089673407.1">
    <property type="nucleotide sequence ID" value="NZ_CP024845.1"/>
</dbReference>
<dbReference type="InterPro" id="IPR038109">
    <property type="entry name" value="DNA_bind_recomb_sf"/>
</dbReference>
<dbReference type="SUPFAM" id="SSF53041">
    <property type="entry name" value="Resolvase-like"/>
    <property type="match status" value="1"/>
</dbReference>
<keyword evidence="1" id="KW-0175">Coiled coil</keyword>
<accession>A0A1H6X0J8</accession>
<protein>
    <submittedName>
        <fullName evidence="3">Site-specific DNA recombinase</fullName>
    </submittedName>
</protein>
<dbReference type="PANTHER" id="PTHR30461">
    <property type="entry name" value="DNA-INVERTASE FROM LAMBDOID PROPHAGE"/>
    <property type="match status" value="1"/>
</dbReference>